<keyword evidence="3" id="KW-1185">Reference proteome</keyword>
<evidence type="ECO:0000313" key="3">
    <source>
        <dbReference type="Proteomes" id="UP000307943"/>
    </source>
</evidence>
<gene>
    <name evidence="2" type="ORF">FE784_05095</name>
</gene>
<reference evidence="2 3" key="1">
    <citation type="submission" date="2019-05" db="EMBL/GenBank/DDBJ databases">
        <title>We sequenced the genome of Paenibacillus hemerocallicola KCTC 33185 for further insight into its adaptation and study the phylogeny of Paenibacillus.</title>
        <authorList>
            <person name="Narsing Rao M.P."/>
        </authorList>
    </citation>
    <scope>NUCLEOTIDE SEQUENCE [LARGE SCALE GENOMIC DNA]</scope>
    <source>
        <strain evidence="2 3">KCTC 33185</strain>
    </source>
</reference>
<comment type="caution">
    <text evidence="2">The sequence shown here is derived from an EMBL/GenBank/DDBJ whole genome shotgun (WGS) entry which is preliminary data.</text>
</comment>
<keyword evidence="1" id="KW-0472">Membrane</keyword>
<name>A0A5C4TEF0_9BACL</name>
<accession>A0A5C4TEF0</accession>
<keyword evidence="1" id="KW-0812">Transmembrane</keyword>
<proteinExistence type="predicted"/>
<evidence type="ECO:0000256" key="1">
    <source>
        <dbReference type="SAM" id="Phobius"/>
    </source>
</evidence>
<dbReference type="EMBL" id="VDCQ01000005">
    <property type="protein sequence ID" value="TNJ67335.1"/>
    <property type="molecule type" value="Genomic_DNA"/>
</dbReference>
<dbReference type="OrthoDB" id="1798631at2"/>
<sequence>MWNELWERHKGRLIGVASGLFLGIIYLIFGFWDMLIVAFIIAVCAYAGGKYDANGFRFNADEWLSKLSRLADRWRWFR</sequence>
<protein>
    <submittedName>
        <fullName evidence="2">DUF2273 domain-containing protein</fullName>
    </submittedName>
</protein>
<dbReference type="RefSeq" id="WP_139601048.1">
    <property type="nucleotide sequence ID" value="NZ_VDCQ01000005.1"/>
</dbReference>
<dbReference type="AlphaFoldDB" id="A0A5C4TEF0"/>
<dbReference type="Pfam" id="PF10031">
    <property type="entry name" value="DUF2273"/>
    <property type="match status" value="1"/>
</dbReference>
<organism evidence="2 3">
    <name type="scientific">Paenibacillus hemerocallicola</name>
    <dbReference type="NCBI Taxonomy" id="1172614"/>
    <lineage>
        <taxon>Bacteria</taxon>
        <taxon>Bacillati</taxon>
        <taxon>Bacillota</taxon>
        <taxon>Bacilli</taxon>
        <taxon>Bacillales</taxon>
        <taxon>Paenibacillaceae</taxon>
        <taxon>Paenibacillus</taxon>
    </lineage>
</organism>
<keyword evidence="1" id="KW-1133">Transmembrane helix</keyword>
<feature type="transmembrane region" description="Helical" evidence="1">
    <location>
        <begin position="20"/>
        <end position="47"/>
    </location>
</feature>
<dbReference type="Proteomes" id="UP000307943">
    <property type="component" value="Unassembled WGS sequence"/>
</dbReference>
<evidence type="ECO:0000313" key="2">
    <source>
        <dbReference type="EMBL" id="TNJ67335.1"/>
    </source>
</evidence>
<dbReference type="InterPro" id="IPR018730">
    <property type="entry name" value="DUF2273"/>
</dbReference>